<evidence type="ECO:0000313" key="3">
    <source>
        <dbReference type="Proteomes" id="UP000467132"/>
    </source>
</evidence>
<proteinExistence type="predicted"/>
<comment type="caution">
    <text evidence="2">The sequence shown here is derived from an EMBL/GenBank/DDBJ whole genome shotgun (WGS) entry which is preliminary data.</text>
</comment>
<keyword evidence="1 2" id="KW-0808">Transferase</keyword>
<organism evidence="2 3">
    <name type="scientific">Senegalia massiliensis</name>
    <dbReference type="NCBI Taxonomy" id="1720316"/>
    <lineage>
        <taxon>Bacteria</taxon>
        <taxon>Bacillati</taxon>
        <taxon>Bacillota</taxon>
        <taxon>Clostridia</taxon>
        <taxon>Eubacteriales</taxon>
        <taxon>Clostridiaceae</taxon>
        <taxon>Senegalia</taxon>
    </lineage>
</organism>
<dbReference type="PANTHER" id="PTHR48207:SF3">
    <property type="entry name" value="SUCCINATE--HYDROXYMETHYLGLUTARATE COA-TRANSFERASE"/>
    <property type="match status" value="1"/>
</dbReference>
<keyword evidence="3" id="KW-1185">Reference proteome</keyword>
<dbReference type="InterPro" id="IPR044855">
    <property type="entry name" value="CoA-Trfase_III_dom3_sf"/>
</dbReference>
<dbReference type="PANTHER" id="PTHR48207">
    <property type="entry name" value="SUCCINATE--HYDROXYMETHYLGLUTARATE COA-TRANSFERASE"/>
    <property type="match status" value="1"/>
</dbReference>
<dbReference type="Gene3D" id="3.40.50.10540">
    <property type="entry name" value="Crotonobetainyl-coa:carnitine coa-transferase, domain 1"/>
    <property type="match status" value="1"/>
</dbReference>
<gene>
    <name evidence="2" type="ORF">D3Z33_06580</name>
</gene>
<dbReference type="Gene3D" id="3.30.1540.10">
    <property type="entry name" value="formyl-coa transferase, domain 3"/>
    <property type="match status" value="1"/>
</dbReference>
<accession>A0A845QZA9</accession>
<dbReference type="InterPro" id="IPR003673">
    <property type="entry name" value="CoA-Trfase_fam_III"/>
</dbReference>
<dbReference type="SUPFAM" id="SSF89796">
    <property type="entry name" value="CoA-transferase family III (CaiB/BaiF)"/>
    <property type="match status" value="1"/>
</dbReference>
<dbReference type="Proteomes" id="UP000467132">
    <property type="component" value="Unassembled WGS sequence"/>
</dbReference>
<evidence type="ECO:0000256" key="1">
    <source>
        <dbReference type="ARBA" id="ARBA00022679"/>
    </source>
</evidence>
<dbReference type="AlphaFoldDB" id="A0A845QZA9"/>
<sequence>MNKALEGIKVLDLTRVLAGPYATMVLADMGAEVIKIEIPNKGDDSRAFGPYVNGESAYFMSINRNKKSMTLNLKKEESKELLLEMVKNADAIVENYRPGTMEKLGLGYDKLKEVNPGIIYAAASGFGHTGSYSQRPAYDGVVQAMGGIMSITGQKGGKPTRVGPSIGDITAGLFTAIGILGALNYRNKTGKGQKVDVAMLDCQVAILENAISRYFATGKSPEPAGNKHTSIVPFEPFETSDGEIVIAAGNDNLFRKLFKVFGKEEIADDERFKTNPLRNENYDELRPIIVEETKKKSTKEWQKLLDDAGVPNGPINNIEMVLNDPQVNEREMVVEIEHPTAGKTKIPGVPIKMSETQGKVESPAPILGEHTEEILKDFVGLSEEKIQKLRENNAI</sequence>
<dbReference type="RefSeq" id="WP_160197003.1">
    <property type="nucleotide sequence ID" value="NZ_QXXA01000006.1"/>
</dbReference>
<name>A0A845QZA9_9CLOT</name>
<dbReference type="GO" id="GO:0008410">
    <property type="term" value="F:CoA-transferase activity"/>
    <property type="evidence" value="ECO:0007669"/>
    <property type="project" value="TreeGrafter"/>
</dbReference>
<dbReference type="EMBL" id="QXXA01000006">
    <property type="protein sequence ID" value="NBI06528.1"/>
    <property type="molecule type" value="Genomic_DNA"/>
</dbReference>
<dbReference type="OrthoDB" id="9797653at2"/>
<dbReference type="InterPro" id="IPR050483">
    <property type="entry name" value="CoA-transferase_III_domain"/>
</dbReference>
<dbReference type="InterPro" id="IPR023606">
    <property type="entry name" value="CoA-Trfase_III_dom_1_sf"/>
</dbReference>
<evidence type="ECO:0000313" key="2">
    <source>
        <dbReference type="EMBL" id="NBI06528.1"/>
    </source>
</evidence>
<reference evidence="2 3" key="1">
    <citation type="submission" date="2018-08" db="EMBL/GenBank/DDBJ databases">
        <title>Murine metabolic-syndrome-specific gut microbial biobank.</title>
        <authorList>
            <person name="Liu C."/>
        </authorList>
    </citation>
    <scope>NUCLEOTIDE SEQUENCE [LARGE SCALE GENOMIC DNA]</scope>
    <source>
        <strain evidence="2 3">583</strain>
    </source>
</reference>
<protein>
    <submittedName>
        <fullName evidence="2">CoA transferase</fullName>
    </submittedName>
</protein>
<dbReference type="Pfam" id="PF02515">
    <property type="entry name" value="CoA_transf_3"/>
    <property type="match status" value="1"/>
</dbReference>